<comment type="similarity">
    <text evidence="1 8">Belongs to the pseudouridine synthase RluA family.</text>
</comment>
<gene>
    <name evidence="10" type="primary">rluD</name>
    <name evidence="10" type="ORF">NMYAN_40191</name>
</gene>
<feature type="domain" description="RNA-binding S4" evidence="9">
    <location>
        <begin position="49"/>
        <end position="107"/>
    </location>
</feature>
<dbReference type="CDD" id="cd00165">
    <property type="entry name" value="S4"/>
    <property type="match status" value="1"/>
</dbReference>
<dbReference type="FunFam" id="3.30.2350.10:FF:000006">
    <property type="entry name" value="Pseudouridine synthase"/>
    <property type="match status" value="1"/>
</dbReference>
<feature type="active site" evidence="6">
    <location>
        <position position="170"/>
    </location>
</feature>
<evidence type="ECO:0000313" key="10">
    <source>
        <dbReference type="EMBL" id="CAE6512932.1"/>
    </source>
</evidence>
<dbReference type="GO" id="GO:0000455">
    <property type="term" value="P:enzyme-directed rRNA pseudouridine synthesis"/>
    <property type="evidence" value="ECO:0007669"/>
    <property type="project" value="TreeGrafter"/>
</dbReference>
<dbReference type="EMBL" id="CAJNAP010000034">
    <property type="protein sequence ID" value="CAE6512932.1"/>
    <property type="molecule type" value="Genomic_DNA"/>
</dbReference>
<proteinExistence type="inferred from homology"/>
<accession>A0A8H8Z104</accession>
<dbReference type="PROSITE" id="PS01129">
    <property type="entry name" value="PSI_RLU"/>
    <property type="match status" value="1"/>
</dbReference>
<evidence type="ECO:0000256" key="7">
    <source>
        <dbReference type="PROSITE-ProRule" id="PRU00182"/>
    </source>
</evidence>
<name>A0A8H8Z104_9PROT</name>
<dbReference type="InterPro" id="IPR050188">
    <property type="entry name" value="RluA_PseudoU_synthase"/>
</dbReference>
<organism evidence="10 11">
    <name type="scientific">Nitrosomonas nitrosa</name>
    <dbReference type="NCBI Taxonomy" id="52442"/>
    <lineage>
        <taxon>Bacteria</taxon>
        <taxon>Pseudomonadati</taxon>
        <taxon>Pseudomonadota</taxon>
        <taxon>Betaproteobacteria</taxon>
        <taxon>Nitrosomonadales</taxon>
        <taxon>Nitrosomonadaceae</taxon>
        <taxon>Nitrosomonas</taxon>
    </lineage>
</organism>
<comment type="catalytic activity">
    <reaction evidence="8">
        <text>a uridine in RNA = a pseudouridine in RNA</text>
        <dbReference type="Rhea" id="RHEA:48348"/>
        <dbReference type="Rhea" id="RHEA-COMP:12068"/>
        <dbReference type="Rhea" id="RHEA-COMP:12069"/>
        <dbReference type="ChEBI" id="CHEBI:65314"/>
        <dbReference type="ChEBI" id="CHEBI:65315"/>
    </reaction>
</comment>
<keyword evidence="3 8" id="KW-0413">Isomerase</keyword>
<dbReference type="GO" id="GO:0016829">
    <property type="term" value="F:lyase activity"/>
    <property type="evidence" value="ECO:0007669"/>
    <property type="project" value="UniProtKB-KW"/>
</dbReference>
<dbReference type="SMART" id="SM00363">
    <property type="entry name" value="S4"/>
    <property type="match status" value="1"/>
</dbReference>
<reference evidence="10" key="1">
    <citation type="submission" date="2021-02" db="EMBL/GenBank/DDBJ databases">
        <authorList>
            <person name="Han P."/>
        </authorList>
    </citation>
    <scope>NUCLEOTIDE SEQUENCE</scope>
    <source>
        <strain evidence="10">Nitrosomonas nitrosa 18-3D</strain>
    </source>
</reference>
<protein>
    <recommendedName>
        <fullName evidence="8">Pseudouridine synthase</fullName>
        <ecNumber evidence="8">5.4.99.-</ecNumber>
    </recommendedName>
</protein>
<dbReference type="InterPro" id="IPR036986">
    <property type="entry name" value="S4_RNA-bd_sf"/>
</dbReference>
<dbReference type="InterPro" id="IPR006224">
    <property type="entry name" value="PsdUridine_synth_RluA-like_CS"/>
</dbReference>
<dbReference type="CDD" id="cd02869">
    <property type="entry name" value="PseudoU_synth_RluA_like"/>
    <property type="match status" value="1"/>
</dbReference>
<evidence type="ECO:0000256" key="3">
    <source>
        <dbReference type="ARBA" id="ARBA00023235"/>
    </source>
</evidence>
<evidence type="ECO:0000256" key="6">
    <source>
        <dbReference type="PIRSR" id="PIRSR606225-1"/>
    </source>
</evidence>
<dbReference type="InterPro" id="IPR002942">
    <property type="entry name" value="S4_RNA-bd"/>
</dbReference>
<dbReference type="PROSITE" id="PS50889">
    <property type="entry name" value="S4"/>
    <property type="match status" value="1"/>
</dbReference>
<keyword evidence="10" id="KW-0456">Lyase</keyword>
<evidence type="ECO:0000313" key="11">
    <source>
        <dbReference type="Proteomes" id="UP000601736"/>
    </source>
</evidence>
<dbReference type="EC" id="5.4.99.-" evidence="8"/>
<dbReference type="Gene3D" id="3.30.2350.10">
    <property type="entry name" value="Pseudouridine synthase"/>
    <property type="match status" value="1"/>
</dbReference>
<dbReference type="NCBIfam" id="TIGR00005">
    <property type="entry name" value="rluA_subfam"/>
    <property type="match status" value="1"/>
</dbReference>
<evidence type="ECO:0000256" key="1">
    <source>
        <dbReference type="ARBA" id="ARBA00010876"/>
    </source>
</evidence>
<dbReference type="InterPro" id="IPR006225">
    <property type="entry name" value="PsdUridine_synth_RluC/D"/>
</dbReference>
<dbReference type="RefSeq" id="WP_204800229.1">
    <property type="nucleotide sequence ID" value="NZ_CAJNAP010000034.1"/>
</dbReference>
<dbReference type="Pfam" id="PF01479">
    <property type="entry name" value="S4"/>
    <property type="match status" value="1"/>
</dbReference>
<dbReference type="InterPro" id="IPR020103">
    <property type="entry name" value="PsdUridine_synth_cat_dom_sf"/>
</dbReference>
<keyword evidence="2 7" id="KW-0694">RNA-binding</keyword>
<comment type="caution">
    <text evidence="10">The sequence shown here is derived from an EMBL/GenBank/DDBJ whole genome shotgun (WGS) entry which is preliminary data.</text>
</comment>
<dbReference type="Gene3D" id="3.10.290.10">
    <property type="entry name" value="RNA-binding S4 domain"/>
    <property type="match status" value="1"/>
</dbReference>
<dbReference type="InterPro" id="IPR006145">
    <property type="entry name" value="PsdUridine_synth_RsuA/RluA"/>
</dbReference>
<dbReference type="PANTHER" id="PTHR21600">
    <property type="entry name" value="MITOCHONDRIAL RNA PSEUDOURIDINE SYNTHASE"/>
    <property type="match status" value="1"/>
</dbReference>
<evidence type="ECO:0000256" key="5">
    <source>
        <dbReference type="ARBA" id="ARBA00056072"/>
    </source>
</evidence>
<dbReference type="NCBIfam" id="NF008385">
    <property type="entry name" value="PRK11180.1"/>
    <property type="match status" value="1"/>
</dbReference>
<dbReference type="SUPFAM" id="SSF55120">
    <property type="entry name" value="Pseudouridine synthase"/>
    <property type="match status" value="1"/>
</dbReference>
<dbReference type="PANTHER" id="PTHR21600:SF44">
    <property type="entry name" value="RIBOSOMAL LARGE SUBUNIT PSEUDOURIDINE SYNTHASE D"/>
    <property type="match status" value="1"/>
</dbReference>
<comment type="function">
    <text evidence="5">Responsible for synthesis of pseudouridine from uracil at positions 1911, 1915 and 1917 in 23S ribosomal RNA.</text>
</comment>
<evidence type="ECO:0000259" key="9">
    <source>
        <dbReference type="SMART" id="SM00363"/>
    </source>
</evidence>
<dbReference type="SUPFAM" id="SSF55174">
    <property type="entry name" value="Alpha-L RNA-binding motif"/>
    <property type="match status" value="1"/>
</dbReference>
<comment type="catalytic activity">
    <reaction evidence="4">
        <text>uridine(1911/1915/1917) in 23S rRNA = pseudouridine(1911/1915/1917) in 23S rRNA</text>
        <dbReference type="Rhea" id="RHEA:42524"/>
        <dbReference type="Rhea" id="RHEA-COMP:10097"/>
        <dbReference type="Rhea" id="RHEA-COMP:10098"/>
        <dbReference type="ChEBI" id="CHEBI:65314"/>
        <dbReference type="ChEBI" id="CHEBI:65315"/>
        <dbReference type="EC" id="5.4.99.23"/>
    </reaction>
</comment>
<dbReference type="GO" id="GO:0003723">
    <property type="term" value="F:RNA binding"/>
    <property type="evidence" value="ECO:0007669"/>
    <property type="project" value="UniProtKB-KW"/>
</dbReference>
<dbReference type="AlphaFoldDB" id="A0A8H8Z104"/>
<evidence type="ECO:0000256" key="2">
    <source>
        <dbReference type="ARBA" id="ARBA00022884"/>
    </source>
</evidence>
<evidence type="ECO:0000256" key="8">
    <source>
        <dbReference type="RuleBase" id="RU362028"/>
    </source>
</evidence>
<evidence type="ECO:0000256" key="4">
    <source>
        <dbReference type="ARBA" id="ARBA00036882"/>
    </source>
</evidence>
<dbReference type="Pfam" id="PF00849">
    <property type="entry name" value="PseudoU_synth_2"/>
    <property type="match status" value="1"/>
</dbReference>
<dbReference type="Proteomes" id="UP000601736">
    <property type="component" value="Unassembled WGS sequence"/>
</dbReference>
<sequence length="352" mass="39505">MRIKRCHIKLPLETEKTIKNYSAKSSSSTLTPQLESPIEFIAPLTSAGQRLDQLLAQLLPQWSRNRLQSWILEGRIRVDGHIVSAKQKIWGNEKISVYPHIVSVNEAHTAEAIPLNIIYEDAHILVVDKPAGMVVHPGNGNWQGTLLNALLHHAHQLNDVPRAGIVHRLDKDTSGLLVVAKTIEAQISLVRQLQQHTVKRDYLAVVLGEVKQSSYVDAPIGRHPVQRTKMAVSSQGKPARTHYQILEAFHGCTLLRCSLETGRTHQIRVHMHSIGHPLVGDPIYTGRPRKTSPFMAQFMMQFPRQALHAQQISLAHPQHGEIMSWYSDLPDDMDSLLQALRSEQISSSHGTR</sequence>
<dbReference type="GO" id="GO:0160140">
    <property type="term" value="F:23S rRNA pseudouridine(1911/1915/1917) synthase activity"/>
    <property type="evidence" value="ECO:0007669"/>
    <property type="project" value="UniProtKB-EC"/>
</dbReference>